<accession>A0A3D8RKC7</accession>
<dbReference type="RefSeq" id="XP_026602280.1">
    <property type="nucleotide sequence ID" value="XM_026749190.1"/>
</dbReference>
<name>A0A3D8RKC7_9EURO</name>
<sequence>MSPTRGVAGPFSTTKGSRFFSDAFCEKCANSSGGLPAPHRPRAKQAVEPPDLIFCSLRLGGTGSVRVHLHRLRRAAAPLASEANTVICGSQAVFGLTTKAVRSSMDSFKESFDTSPMLDRELTVAKKKIVLVVVDFALSATCGFTNARTTPAKTRCTRRNLGRRVAACGFTNAGTTPAKTRCARRYPP</sequence>
<reference evidence="1 2" key="1">
    <citation type="journal article" date="2018" name="IMA Fungus">
        <title>IMA Genome-F 9: Draft genome sequence of Annulohypoxylon stygium, Aspergillus mulundensis, Berkeleyomyces basicola (syn. Thielaviopsis basicola), Ceratocystis smalleyi, two Cercospora beticola strains, Coleophoma cylindrospora, Fusarium fracticaudum, Phialophora cf. hyalina, and Morchella septimelata.</title>
        <authorList>
            <person name="Wingfield B.D."/>
            <person name="Bills G.F."/>
            <person name="Dong Y."/>
            <person name="Huang W."/>
            <person name="Nel W.J."/>
            <person name="Swalarsk-Parry B.S."/>
            <person name="Vaghefi N."/>
            <person name="Wilken P.M."/>
            <person name="An Z."/>
            <person name="de Beer Z.W."/>
            <person name="De Vos L."/>
            <person name="Chen L."/>
            <person name="Duong T.A."/>
            <person name="Gao Y."/>
            <person name="Hammerbacher A."/>
            <person name="Kikkert J.R."/>
            <person name="Li Y."/>
            <person name="Li H."/>
            <person name="Li K."/>
            <person name="Li Q."/>
            <person name="Liu X."/>
            <person name="Ma X."/>
            <person name="Naidoo K."/>
            <person name="Pethybridge S.J."/>
            <person name="Sun J."/>
            <person name="Steenkamp E.T."/>
            <person name="van der Nest M.A."/>
            <person name="van Wyk S."/>
            <person name="Wingfield M.J."/>
            <person name="Xiong C."/>
            <person name="Yue Q."/>
            <person name="Zhang X."/>
        </authorList>
    </citation>
    <scope>NUCLEOTIDE SEQUENCE [LARGE SCALE GENOMIC DNA]</scope>
    <source>
        <strain evidence="1 2">DSM 5745</strain>
    </source>
</reference>
<dbReference type="GeneID" id="38117544"/>
<dbReference type="EMBL" id="PVWQ01000008">
    <property type="protein sequence ID" value="RDW74512.1"/>
    <property type="molecule type" value="Genomic_DNA"/>
</dbReference>
<organism evidence="1 2">
    <name type="scientific">Aspergillus mulundensis</name>
    <dbReference type="NCBI Taxonomy" id="1810919"/>
    <lineage>
        <taxon>Eukaryota</taxon>
        <taxon>Fungi</taxon>
        <taxon>Dikarya</taxon>
        <taxon>Ascomycota</taxon>
        <taxon>Pezizomycotina</taxon>
        <taxon>Eurotiomycetes</taxon>
        <taxon>Eurotiomycetidae</taxon>
        <taxon>Eurotiales</taxon>
        <taxon>Aspergillaceae</taxon>
        <taxon>Aspergillus</taxon>
        <taxon>Aspergillus subgen. Nidulantes</taxon>
    </lineage>
</organism>
<dbReference type="AlphaFoldDB" id="A0A3D8RKC7"/>
<comment type="caution">
    <text evidence="1">The sequence shown here is derived from an EMBL/GenBank/DDBJ whole genome shotgun (WGS) entry which is preliminary data.</text>
</comment>
<proteinExistence type="predicted"/>
<protein>
    <submittedName>
        <fullName evidence="1">Uncharacterized protein</fullName>
    </submittedName>
</protein>
<evidence type="ECO:0000313" key="1">
    <source>
        <dbReference type="EMBL" id="RDW74512.1"/>
    </source>
</evidence>
<evidence type="ECO:0000313" key="2">
    <source>
        <dbReference type="Proteomes" id="UP000256690"/>
    </source>
</evidence>
<dbReference type="Proteomes" id="UP000256690">
    <property type="component" value="Unassembled WGS sequence"/>
</dbReference>
<gene>
    <name evidence="1" type="ORF">DSM5745_07174</name>
</gene>
<keyword evidence="2" id="KW-1185">Reference proteome</keyword>